<name>A0A8H6VRU4_9PEZI</name>
<dbReference type="Pfam" id="PF09949">
    <property type="entry name" value="APP1_cat"/>
    <property type="match status" value="1"/>
</dbReference>
<dbReference type="PANTHER" id="PTHR28208">
    <property type="entry name" value="PHOSPHATIDATE PHOSPHATASE APP1"/>
    <property type="match status" value="1"/>
</dbReference>
<evidence type="ECO:0000313" key="2">
    <source>
        <dbReference type="EMBL" id="KAF7198239.1"/>
    </source>
</evidence>
<dbReference type="EMBL" id="JABCIY010000003">
    <property type="protein sequence ID" value="KAF7198239.1"/>
    <property type="molecule type" value="Genomic_DNA"/>
</dbReference>
<evidence type="ECO:0000259" key="1">
    <source>
        <dbReference type="Pfam" id="PF09949"/>
    </source>
</evidence>
<gene>
    <name evidence="2" type="ORF">HII31_00595</name>
</gene>
<dbReference type="InterPro" id="IPR052935">
    <property type="entry name" value="Mg2+_PAP"/>
</dbReference>
<accession>A0A8H6VRU4</accession>
<dbReference type="InterPro" id="IPR019236">
    <property type="entry name" value="APP1_cat"/>
</dbReference>
<feature type="domain" description="Phosphatidate phosphatase APP1 catalytic" evidence="1">
    <location>
        <begin position="217"/>
        <end position="359"/>
    </location>
</feature>
<dbReference type="AlphaFoldDB" id="A0A8H6VRU4"/>
<sequence>MIWVLLLLCGAVAAEAPFQIKCGKLERSTFLQAATAPLRHFLSRKVHNIGDVSCPDKLHDNDFKALEIATWGQYMRLNQSATEPRRLRISGFAYALDNCRSSWSYRRETLRNFLMLTGGDRLLPPASPAAMSREYVAHSVAGAGISIIANDTAFKSWTTTNLYGHFDAFIDLPPGLQLDYSATQLRVDGCDPPLNLKSTIPSATKSFKIIPLNDRGITILSDLDDVLKKSEGWNLKRLCLYTYVHPFQPWLNMPEVFRRWRESDIEDLHFHYSTDAPEMSHSAYTALLDHYPLGSFDFRPWSLVNATISRVAGIERLMNTFPNRQYILMGDDSTPGQLSAYVDIAKRYPKQVKCLVLRRSSKLLDNVIDPNMKQLEGVRHLLFTSPHQLLDFTPDVIARNCGGLVNTTAALAEVDGLHVMDATTMSGRVRSWVNTFNQFRKAFSTCYFLGLQRPSYLCPSDLRYGTEFVEGGRMMSEEEARRPRTANGGDEE</sequence>
<dbReference type="GO" id="GO:0030479">
    <property type="term" value="C:actin cortical patch"/>
    <property type="evidence" value="ECO:0007669"/>
    <property type="project" value="TreeGrafter"/>
</dbReference>
<proteinExistence type="predicted"/>
<organism evidence="2 3">
    <name type="scientific">Pseudocercospora fuligena</name>
    <dbReference type="NCBI Taxonomy" id="685502"/>
    <lineage>
        <taxon>Eukaryota</taxon>
        <taxon>Fungi</taxon>
        <taxon>Dikarya</taxon>
        <taxon>Ascomycota</taxon>
        <taxon>Pezizomycotina</taxon>
        <taxon>Dothideomycetes</taxon>
        <taxon>Dothideomycetidae</taxon>
        <taxon>Mycosphaerellales</taxon>
        <taxon>Mycosphaerellaceae</taxon>
        <taxon>Pseudocercospora</taxon>
    </lineage>
</organism>
<reference evidence="2" key="1">
    <citation type="submission" date="2020-04" db="EMBL/GenBank/DDBJ databases">
        <title>Draft genome resource of the tomato pathogen Pseudocercospora fuligena.</title>
        <authorList>
            <person name="Zaccaron A."/>
        </authorList>
    </citation>
    <scope>NUCLEOTIDE SEQUENCE</scope>
    <source>
        <strain evidence="2">PF001</strain>
    </source>
</reference>
<dbReference type="GO" id="GO:0008195">
    <property type="term" value="F:phosphatidate phosphatase activity"/>
    <property type="evidence" value="ECO:0007669"/>
    <property type="project" value="InterPro"/>
</dbReference>
<dbReference type="OrthoDB" id="414243at2759"/>
<protein>
    <recommendedName>
        <fullName evidence="1">Phosphatidate phosphatase APP1 catalytic domain-containing protein</fullName>
    </recommendedName>
</protein>
<evidence type="ECO:0000313" key="3">
    <source>
        <dbReference type="Proteomes" id="UP000660729"/>
    </source>
</evidence>
<keyword evidence="3" id="KW-1185">Reference proteome</keyword>
<comment type="caution">
    <text evidence="2">The sequence shown here is derived from an EMBL/GenBank/DDBJ whole genome shotgun (WGS) entry which is preliminary data.</text>
</comment>
<dbReference type="Proteomes" id="UP000660729">
    <property type="component" value="Unassembled WGS sequence"/>
</dbReference>
<dbReference type="PANTHER" id="PTHR28208:SF2">
    <property type="entry name" value="PHOSPHATIDATE PHOSPHATASE APP1 CATALYTIC DOMAIN-CONTAINING PROTEIN"/>
    <property type="match status" value="1"/>
</dbReference>